<dbReference type="VEuPathDB" id="TriTrypDB:TCDM_10876"/>
<proteinExistence type="predicted"/>
<name>V5ALI8_TRYCR</name>
<evidence type="ECO:0000256" key="2">
    <source>
        <dbReference type="SAM" id="Phobius"/>
    </source>
</evidence>
<organism evidence="3 4">
    <name type="scientific">Trypanosoma cruzi Dm28c</name>
    <dbReference type="NCBI Taxonomy" id="1416333"/>
    <lineage>
        <taxon>Eukaryota</taxon>
        <taxon>Discoba</taxon>
        <taxon>Euglenozoa</taxon>
        <taxon>Kinetoplastea</taxon>
        <taxon>Metakinetoplastina</taxon>
        <taxon>Trypanosomatida</taxon>
        <taxon>Trypanosomatidae</taxon>
        <taxon>Trypanosoma</taxon>
        <taxon>Schizotrypanum</taxon>
    </lineage>
</organism>
<gene>
    <name evidence="3" type="ORF">TCDM_10876</name>
</gene>
<evidence type="ECO:0000313" key="4">
    <source>
        <dbReference type="Proteomes" id="UP000017861"/>
    </source>
</evidence>
<dbReference type="EMBL" id="AYLP01000275">
    <property type="protein sequence ID" value="ESS61535.1"/>
    <property type="molecule type" value="Genomic_DNA"/>
</dbReference>
<accession>V5ALI8</accession>
<keyword evidence="2" id="KW-0472">Membrane</keyword>
<sequence>MVCARCCCYHLSLWRGCVVCIFLSLCVDGELVCAEGCTQVTGVMAMMMTGRVLLMCALCVLWCGAGGGFAKEAVASANVVASKTTPVDRIILNWHKLTHEECETDNTKNKTVNVPAMKRCIQVAMKGVCDTFYNKTPSEIHGPEVTDMCTYYATIPEEPVEPPTPQGPQPDSAVSNTPTNEGTPKNAPEFDAAGRGEGKQDGNEHGNTKEKAVETEAVKIITKTTDSDSSITTVSHTTSPLLLLLLVASAAAVVVA</sequence>
<protein>
    <submittedName>
        <fullName evidence="3">Mucin-associated surface protein (MASP)</fullName>
    </submittedName>
</protein>
<reference evidence="3 4" key="1">
    <citation type="journal article" date="2014" name="Genome Announc.">
        <title>Trypanosoma cruzi Clone Dm28c Draft Genome Sequence.</title>
        <authorList>
            <person name="Grisard E.C."/>
            <person name="Teixeira S.M."/>
            <person name="de Almeida L.G."/>
            <person name="Stoco P.H."/>
            <person name="Gerber A.L."/>
            <person name="Talavera-Lopez C."/>
            <person name="Lima O.C."/>
            <person name="Andersson B."/>
            <person name="de Vasconcelos A.T."/>
        </authorList>
    </citation>
    <scope>NUCLEOTIDE SEQUENCE [LARGE SCALE GENOMIC DNA]</scope>
    <source>
        <strain evidence="3 4">Dm28c</strain>
    </source>
</reference>
<evidence type="ECO:0000256" key="1">
    <source>
        <dbReference type="SAM" id="MobiDB-lite"/>
    </source>
</evidence>
<dbReference type="AlphaFoldDB" id="V5ALI8"/>
<keyword evidence="2" id="KW-1133">Transmembrane helix</keyword>
<evidence type="ECO:0000313" key="3">
    <source>
        <dbReference type="EMBL" id="ESS61535.1"/>
    </source>
</evidence>
<dbReference type="Proteomes" id="UP000017861">
    <property type="component" value="Unassembled WGS sequence"/>
</dbReference>
<comment type="caution">
    <text evidence="3">The sequence shown here is derived from an EMBL/GenBank/DDBJ whole genome shotgun (WGS) entry which is preliminary data.</text>
</comment>
<feature type="compositionally biased region" description="Basic and acidic residues" evidence="1">
    <location>
        <begin position="192"/>
        <end position="214"/>
    </location>
</feature>
<feature type="region of interest" description="Disordered" evidence="1">
    <location>
        <begin position="156"/>
        <end position="214"/>
    </location>
</feature>
<keyword evidence="2" id="KW-0812">Transmembrane</keyword>
<feature type="transmembrane region" description="Helical" evidence="2">
    <location>
        <begin position="52"/>
        <end position="70"/>
    </location>
</feature>
<feature type="compositionally biased region" description="Polar residues" evidence="1">
    <location>
        <begin position="172"/>
        <end position="183"/>
    </location>
</feature>